<dbReference type="AlphaFoldDB" id="A0A085NIM8"/>
<accession>A0A085NIM8</accession>
<dbReference type="Proteomes" id="UP000030764">
    <property type="component" value="Unassembled WGS sequence"/>
</dbReference>
<organism evidence="2">
    <name type="scientific">Trichuris suis</name>
    <name type="common">pig whipworm</name>
    <dbReference type="NCBI Taxonomy" id="68888"/>
    <lineage>
        <taxon>Eukaryota</taxon>
        <taxon>Metazoa</taxon>
        <taxon>Ecdysozoa</taxon>
        <taxon>Nematoda</taxon>
        <taxon>Enoplea</taxon>
        <taxon>Dorylaimia</taxon>
        <taxon>Trichinellida</taxon>
        <taxon>Trichuridae</taxon>
        <taxon>Trichuris</taxon>
    </lineage>
</organism>
<reference evidence="2 3" key="1">
    <citation type="journal article" date="2014" name="Nat. Genet.">
        <title>Genome and transcriptome of the porcine whipworm Trichuris suis.</title>
        <authorList>
            <person name="Jex A.R."/>
            <person name="Nejsum P."/>
            <person name="Schwarz E.M."/>
            <person name="Hu L."/>
            <person name="Young N.D."/>
            <person name="Hall R.S."/>
            <person name="Korhonen P.K."/>
            <person name="Liao S."/>
            <person name="Thamsborg S."/>
            <person name="Xia J."/>
            <person name="Xu P."/>
            <person name="Wang S."/>
            <person name="Scheerlinck J.P."/>
            <person name="Hofmann A."/>
            <person name="Sternberg P.W."/>
            <person name="Wang J."/>
            <person name="Gasser R.B."/>
        </authorList>
    </citation>
    <scope>NUCLEOTIDE SEQUENCE [LARGE SCALE GENOMIC DNA]</scope>
    <source>
        <strain evidence="2">DCEP-RM93F</strain>
        <strain evidence="1">DCEP-RM93M</strain>
    </source>
</reference>
<dbReference type="EMBL" id="KL367496">
    <property type="protein sequence ID" value="KFD69324.1"/>
    <property type="molecule type" value="Genomic_DNA"/>
</dbReference>
<feature type="non-terminal residue" evidence="2">
    <location>
        <position position="91"/>
    </location>
</feature>
<name>A0A085NIM8_9BILA</name>
<evidence type="ECO:0000313" key="3">
    <source>
        <dbReference type="Proteomes" id="UP000030764"/>
    </source>
</evidence>
<feature type="non-terminal residue" evidence="2">
    <location>
        <position position="1"/>
    </location>
</feature>
<proteinExistence type="predicted"/>
<evidence type="ECO:0000313" key="1">
    <source>
        <dbReference type="EMBL" id="KFD48774.1"/>
    </source>
</evidence>
<gene>
    <name evidence="1" type="ORF">M513_10329</name>
    <name evidence="2" type="ORF">M514_10329</name>
</gene>
<protein>
    <submittedName>
        <fullName evidence="2">Uncharacterized protein</fullName>
    </submittedName>
</protein>
<dbReference type="EMBL" id="KL363284">
    <property type="protein sequence ID" value="KFD48774.1"/>
    <property type="molecule type" value="Genomic_DNA"/>
</dbReference>
<sequence>CPDVPDCLTVVGAGWHFATKRKLTRRCHLTVTLTEPVHHKTKKATGIETIYSSSSSSSILRNCALVSLPTSRWQRHSALMVIQRSLTKPAV</sequence>
<keyword evidence="3" id="KW-1185">Reference proteome</keyword>
<dbReference type="Proteomes" id="UP000030758">
    <property type="component" value="Unassembled WGS sequence"/>
</dbReference>
<evidence type="ECO:0000313" key="2">
    <source>
        <dbReference type="EMBL" id="KFD69324.1"/>
    </source>
</evidence>